<evidence type="ECO:0000313" key="2">
    <source>
        <dbReference type="EMBL" id="GIG39741.1"/>
    </source>
</evidence>
<evidence type="ECO:0000256" key="1">
    <source>
        <dbReference type="SAM" id="MobiDB-lite"/>
    </source>
</evidence>
<reference evidence="2 3" key="1">
    <citation type="submission" date="2021-01" db="EMBL/GenBank/DDBJ databases">
        <title>Whole genome shotgun sequence of Cellulomonas phragmiteti NBRC 110785.</title>
        <authorList>
            <person name="Komaki H."/>
            <person name="Tamura T."/>
        </authorList>
    </citation>
    <scope>NUCLEOTIDE SEQUENCE [LARGE SCALE GENOMIC DNA]</scope>
    <source>
        <strain evidence="2 3">NBRC 110785</strain>
    </source>
</reference>
<name>A0ABQ4DLF2_9CELL</name>
<evidence type="ECO:0000313" key="3">
    <source>
        <dbReference type="Proteomes" id="UP000614741"/>
    </source>
</evidence>
<dbReference type="EMBL" id="BONP01000007">
    <property type="protein sequence ID" value="GIG39741.1"/>
    <property type="molecule type" value="Genomic_DNA"/>
</dbReference>
<feature type="region of interest" description="Disordered" evidence="1">
    <location>
        <begin position="163"/>
        <end position="182"/>
    </location>
</feature>
<dbReference type="Proteomes" id="UP000614741">
    <property type="component" value="Unassembled WGS sequence"/>
</dbReference>
<organism evidence="2 3">
    <name type="scientific">Cellulomonas phragmiteti</name>
    <dbReference type="NCBI Taxonomy" id="478780"/>
    <lineage>
        <taxon>Bacteria</taxon>
        <taxon>Bacillati</taxon>
        <taxon>Actinomycetota</taxon>
        <taxon>Actinomycetes</taxon>
        <taxon>Micrococcales</taxon>
        <taxon>Cellulomonadaceae</taxon>
        <taxon>Cellulomonas</taxon>
    </lineage>
</organism>
<keyword evidence="3" id="KW-1185">Reference proteome</keyword>
<evidence type="ECO:0008006" key="4">
    <source>
        <dbReference type="Google" id="ProtNLM"/>
    </source>
</evidence>
<dbReference type="RefSeq" id="WP_203672894.1">
    <property type="nucleotide sequence ID" value="NZ_BONP01000007.1"/>
</dbReference>
<protein>
    <recommendedName>
        <fullName evidence="4">DUF222 domain-containing protein</fullName>
    </recommendedName>
</protein>
<accession>A0ABQ4DLF2</accession>
<comment type="caution">
    <text evidence="2">The sequence shown here is derived from an EMBL/GenBank/DDBJ whole genome shotgun (WGS) entry which is preliminary data.</text>
</comment>
<gene>
    <name evidence="2" type="ORF">Cph01nite_15030</name>
</gene>
<proteinExistence type="predicted"/>
<sequence>MAQQPDPRVDLTLVRTYINDHITGASAVAARVERMSRNLDEGEDAAALALLARQLREERGIHEATARDLGFSLSRWKHVAAALAERVARLKPNGRAWSRSPLSVVLELEILRSGLEGKRLGWMTLREHADALGLDGDRLDALVERSREQADVVEEISARRRAGAFDAPRAHDASATPPPGDV</sequence>